<gene>
    <name evidence="1" type="ORF">BT96DRAFT_947347</name>
</gene>
<evidence type="ECO:0000313" key="1">
    <source>
        <dbReference type="EMBL" id="KAE9388772.1"/>
    </source>
</evidence>
<accession>A0A6A4GSK0</accession>
<reference evidence="1" key="1">
    <citation type="journal article" date="2019" name="Environ. Microbiol.">
        <title>Fungal ecological strategies reflected in gene transcription - a case study of two litter decomposers.</title>
        <authorList>
            <person name="Barbi F."/>
            <person name="Kohler A."/>
            <person name="Barry K."/>
            <person name="Baskaran P."/>
            <person name="Daum C."/>
            <person name="Fauchery L."/>
            <person name="Ihrmark K."/>
            <person name="Kuo A."/>
            <person name="LaButti K."/>
            <person name="Lipzen A."/>
            <person name="Morin E."/>
            <person name="Grigoriev I.V."/>
            <person name="Henrissat B."/>
            <person name="Lindahl B."/>
            <person name="Martin F."/>
        </authorList>
    </citation>
    <scope>NUCLEOTIDE SEQUENCE</scope>
    <source>
        <strain evidence="1">JB14</strain>
    </source>
</reference>
<name>A0A6A4GSK0_9AGAR</name>
<keyword evidence="2" id="KW-1185">Reference proteome</keyword>
<evidence type="ECO:0000313" key="2">
    <source>
        <dbReference type="Proteomes" id="UP000799118"/>
    </source>
</evidence>
<proteinExistence type="predicted"/>
<protein>
    <submittedName>
        <fullName evidence="1">Uncharacterized protein</fullName>
    </submittedName>
</protein>
<dbReference type="EMBL" id="ML769727">
    <property type="protein sequence ID" value="KAE9388772.1"/>
    <property type="molecule type" value="Genomic_DNA"/>
</dbReference>
<dbReference type="AlphaFoldDB" id="A0A6A4GSK0"/>
<organism evidence="1 2">
    <name type="scientific">Gymnopus androsaceus JB14</name>
    <dbReference type="NCBI Taxonomy" id="1447944"/>
    <lineage>
        <taxon>Eukaryota</taxon>
        <taxon>Fungi</taxon>
        <taxon>Dikarya</taxon>
        <taxon>Basidiomycota</taxon>
        <taxon>Agaricomycotina</taxon>
        <taxon>Agaricomycetes</taxon>
        <taxon>Agaricomycetidae</taxon>
        <taxon>Agaricales</taxon>
        <taxon>Marasmiineae</taxon>
        <taxon>Omphalotaceae</taxon>
        <taxon>Gymnopus</taxon>
    </lineage>
</organism>
<sequence length="119" mass="13534">MEHLELEGAEEREWIMMVMVNIESLFKYCKANGVMKTVTYRTTETDGATMNFEKPVKPAGKKITIIGKGTKKLAPIMCYDFQNDQIPGAGVTSWQEPLIAEEDWVLIQLEQELEMGKDC</sequence>
<dbReference type="Proteomes" id="UP000799118">
    <property type="component" value="Unassembled WGS sequence"/>
</dbReference>